<reference evidence="2 3" key="1">
    <citation type="submission" date="2018-11" db="EMBL/GenBank/DDBJ databases">
        <title>Genome assembly of Steccherinum ochraceum LE-BIN_3174, the white-rot fungus of the Steccherinaceae family (The Residual Polyporoid clade, Polyporales, Basidiomycota).</title>
        <authorList>
            <person name="Fedorova T.V."/>
            <person name="Glazunova O.A."/>
            <person name="Landesman E.O."/>
            <person name="Moiseenko K.V."/>
            <person name="Psurtseva N.V."/>
            <person name="Savinova O.S."/>
            <person name="Shakhova N.V."/>
            <person name="Tyazhelova T.V."/>
            <person name="Vasina D.V."/>
        </authorList>
    </citation>
    <scope>NUCLEOTIDE SEQUENCE [LARGE SCALE GENOMIC DNA]</scope>
    <source>
        <strain evidence="2 3">LE-BIN_3174</strain>
    </source>
</reference>
<feature type="region of interest" description="Disordered" evidence="1">
    <location>
        <begin position="465"/>
        <end position="565"/>
    </location>
</feature>
<keyword evidence="3" id="KW-1185">Reference proteome</keyword>
<gene>
    <name evidence="2" type="ORF">EIP91_001980</name>
</gene>
<sequence>MHKKQTRKAFNSRQLFPPEGSSPGTVPNFSDSDVDDLDLSAFNNPSSHSEILPNPHVDEHSPVLRGATDIERLDNLDDECNQPVPLRYVTQTLDSSPLSSPHLPAIEIVDDDELPDIESNVTQVQHVPLFPSSPTQYAQQAVRSSSLSPAPSSLQALDMDLKEVEEQSPRVGRRREPMFMLQRSLQNVRSSSLSPAPASPQERETQLEEQPVNENEQVPTTETAEHEANDDEQESPNPMEKVSELVSKVGENGRAGITEVAVMEAALAVLDAGRVKFGTLLEWISDRTKGKGQVRDKQLFRMSGLVSRVLSHWAKGSETSRKIVHKWSMEYMKAKLEQEGERVTSSGILRTAKKDISPSFALGFRLGDVYNDLSERDMCPDMISLLHAFATTKRQKKNMSVDGLQKKTKFITGCLAILLGARSQRNSHIRHIMGLYLYTQGAQRQVISVMSSLGVCCDYTTLVGHGEGSERKKQPKKKKLTNPSTSHHRSRRTAAMTEFSDASTTDDSDYEPEDSDYCFDSEYESGSDSTDLTEPSDSESDTNHPIPSSSMPSIAPGGPRMNTSCSDASLHEVAEMRPPRLDVDTGNNDAPRQAVGNVDDHQNDIVSTRQRDRVAGHGREEANAAVVQPKTTDNTRGSQQAPSAKRPTRYDPGLLKQLSHSCRDTARGVATTELDSEVYDNLNIRFRVAEQVVGRTDSQENGTCATLIELVDTKPEDIRTIDHHNAI</sequence>
<feature type="compositionally biased region" description="Low complexity" evidence="1">
    <location>
        <begin position="545"/>
        <end position="559"/>
    </location>
</feature>
<feature type="region of interest" description="Disordered" evidence="1">
    <location>
        <begin position="579"/>
        <end position="653"/>
    </location>
</feature>
<feature type="compositionally biased region" description="Low complexity" evidence="1">
    <location>
        <begin position="190"/>
        <end position="200"/>
    </location>
</feature>
<evidence type="ECO:0000313" key="3">
    <source>
        <dbReference type="Proteomes" id="UP000292702"/>
    </source>
</evidence>
<organism evidence="2 3">
    <name type="scientific">Steccherinum ochraceum</name>
    <dbReference type="NCBI Taxonomy" id="92696"/>
    <lineage>
        <taxon>Eukaryota</taxon>
        <taxon>Fungi</taxon>
        <taxon>Dikarya</taxon>
        <taxon>Basidiomycota</taxon>
        <taxon>Agaricomycotina</taxon>
        <taxon>Agaricomycetes</taxon>
        <taxon>Polyporales</taxon>
        <taxon>Steccherinaceae</taxon>
        <taxon>Steccherinum</taxon>
    </lineage>
</organism>
<dbReference type="STRING" id="92696.A0A4R0RCY4"/>
<dbReference type="Proteomes" id="UP000292702">
    <property type="component" value="Unassembled WGS sequence"/>
</dbReference>
<protein>
    <submittedName>
        <fullName evidence="2">Uncharacterized protein</fullName>
    </submittedName>
</protein>
<feature type="compositionally biased region" description="Polar residues" evidence="1">
    <location>
        <begin position="212"/>
        <end position="222"/>
    </location>
</feature>
<evidence type="ECO:0000256" key="1">
    <source>
        <dbReference type="SAM" id="MobiDB-lite"/>
    </source>
</evidence>
<accession>A0A4R0RCY4</accession>
<comment type="caution">
    <text evidence="2">The sequence shown here is derived from an EMBL/GenBank/DDBJ whole genome shotgun (WGS) entry which is preliminary data.</text>
</comment>
<feature type="region of interest" description="Disordered" evidence="1">
    <location>
        <begin position="185"/>
        <end position="241"/>
    </location>
</feature>
<proteinExistence type="predicted"/>
<name>A0A4R0RCY4_9APHY</name>
<feature type="compositionally biased region" description="Acidic residues" evidence="1">
    <location>
        <begin position="504"/>
        <end position="525"/>
    </location>
</feature>
<evidence type="ECO:0000313" key="2">
    <source>
        <dbReference type="EMBL" id="TCD65950.1"/>
    </source>
</evidence>
<feature type="region of interest" description="Disordered" evidence="1">
    <location>
        <begin position="1"/>
        <end position="61"/>
    </location>
</feature>
<dbReference type="EMBL" id="RWJN01000156">
    <property type="protein sequence ID" value="TCD65950.1"/>
    <property type="molecule type" value="Genomic_DNA"/>
</dbReference>
<dbReference type="OrthoDB" id="2804327at2759"/>
<dbReference type="AlphaFoldDB" id="A0A4R0RCY4"/>
<feature type="compositionally biased region" description="Basic residues" evidence="1">
    <location>
        <begin position="473"/>
        <end position="492"/>
    </location>
</feature>
<feature type="compositionally biased region" description="Basic and acidic residues" evidence="1">
    <location>
        <begin position="598"/>
        <end position="622"/>
    </location>
</feature>
<feature type="compositionally biased region" description="Polar residues" evidence="1">
    <location>
        <begin position="629"/>
        <end position="642"/>
    </location>
</feature>